<sequence length="253" mass="29146">MSAQSNGTENVGNFTLVDSRLVHPSHNQEDLFTFLRERHGMAPINELKSSYEQEKKEKENKQQLKDEEKEKIKTKQENNKEKKCDIDIDSVAPFKGKYLWGNPSLEELRKHVNDLQNKEITLPSQDQFEFINIYGTGHATIWDMVVLDECGIVDKPMHIESPWNVTDDNCKSPIWSIIDGDGSVPSLSAANDLLDAAARFEIRNIGHLEILFDNRLLLLISCIMGLNVLPEERKEWKQEWLDDLWGVLNDKEI</sequence>
<proteinExistence type="predicted"/>
<protein>
    <submittedName>
        <fullName evidence="2">Uncharacterized protein</fullName>
    </submittedName>
</protein>
<gene>
    <name evidence="2" type="ORF">EZS28_002702</name>
</gene>
<evidence type="ECO:0000256" key="1">
    <source>
        <dbReference type="SAM" id="MobiDB-lite"/>
    </source>
</evidence>
<organism evidence="2 3">
    <name type="scientific">Streblomastix strix</name>
    <dbReference type="NCBI Taxonomy" id="222440"/>
    <lineage>
        <taxon>Eukaryota</taxon>
        <taxon>Metamonada</taxon>
        <taxon>Preaxostyla</taxon>
        <taxon>Oxymonadida</taxon>
        <taxon>Streblomastigidae</taxon>
        <taxon>Streblomastix</taxon>
    </lineage>
</organism>
<evidence type="ECO:0000313" key="3">
    <source>
        <dbReference type="Proteomes" id="UP000324800"/>
    </source>
</evidence>
<reference evidence="2 3" key="1">
    <citation type="submission" date="2019-03" db="EMBL/GenBank/DDBJ databases">
        <title>Single cell metagenomics reveals metabolic interactions within the superorganism composed of flagellate Streblomastix strix and complex community of Bacteroidetes bacteria on its surface.</title>
        <authorList>
            <person name="Treitli S.C."/>
            <person name="Kolisko M."/>
            <person name="Husnik F."/>
            <person name="Keeling P."/>
            <person name="Hampl V."/>
        </authorList>
    </citation>
    <scope>NUCLEOTIDE SEQUENCE [LARGE SCALE GENOMIC DNA]</scope>
    <source>
        <strain evidence="2">ST1C</strain>
    </source>
</reference>
<accession>A0A5J4X3J7</accession>
<dbReference type="Proteomes" id="UP000324800">
    <property type="component" value="Unassembled WGS sequence"/>
</dbReference>
<name>A0A5J4X3J7_9EUKA</name>
<comment type="caution">
    <text evidence="2">The sequence shown here is derived from an EMBL/GenBank/DDBJ whole genome shotgun (WGS) entry which is preliminary data.</text>
</comment>
<dbReference type="AlphaFoldDB" id="A0A5J4X3J7"/>
<dbReference type="EMBL" id="SNRW01000336">
    <property type="protein sequence ID" value="KAA6401780.1"/>
    <property type="molecule type" value="Genomic_DNA"/>
</dbReference>
<evidence type="ECO:0000313" key="2">
    <source>
        <dbReference type="EMBL" id="KAA6401780.1"/>
    </source>
</evidence>
<feature type="region of interest" description="Disordered" evidence="1">
    <location>
        <begin position="51"/>
        <end position="80"/>
    </location>
</feature>